<sequence>MITGVQAPSRKDEAPWILYFPIAWKGQKKDLVRIRAPDRAYSRTDLPRGSAFSRLQGDPRKRTEYHKDHGHDTDDCRHLKIEIEKLIQRGQLKDYVHKETQSVNRRFDRDRSGSPDGPPNITGRVNIISGGKSRGGDSGNARRTYAKPDIYVVTTGARPEFLDMFFSMKDFKGIECPHEDPLVITQVIANFELGRMLVDTSSSLDILFLDAYLKLWMSRTQIRPVATPLVGFTGDAVSPLGVSNLMVTIGKHP</sequence>
<evidence type="ECO:0000313" key="3">
    <source>
        <dbReference type="Proteomes" id="UP001454036"/>
    </source>
</evidence>
<evidence type="ECO:0000256" key="1">
    <source>
        <dbReference type="SAM" id="MobiDB-lite"/>
    </source>
</evidence>
<organism evidence="2 3">
    <name type="scientific">Lithospermum erythrorhizon</name>
    <name type="common">Purple gromwell</name>
    <name type="synonym">Lithospermum officinale var. erythrorhizon</name>
    <dbReference type="NCBI Taxonomy" id="34254"/>
    <lineage>
        <taxon>Eukaryota</taxon>
        <taxon>Viridiplantae</taxon>
        <taxon>Streptophyta</taxon>
        <taxon>Embryophyta</taxon>
        <taxon>Tracheophyta</taxon>
        <taxon>Spermatophyta</taxon>
        <taxon>Magnoliopsida</taxon>
        <taxon>eudicotyledons</taxon>
        <taxon>Gunneridae</taxon>
        <taxon>Pentapetalae</taxon>
        <taxon>asterids</taxon>
        <taxon>lamiids</taxon>
        <taxon>Boraginales</taxon>
        <taxon>Boraginaceae</taxon>
        <taxon>Boraginoideae</taxon>
        <taxon>Lithospermeae</taxon>
        <taxon>Lithospermum</taxon>
    </lineage>
</organism>
<keyword evidence="3" id="KW-1185">Reference proteome</keyword>
<feature type="region of interest" description="Disordered" evidence="1">
    <location>
        <begin position="45"/>
        <end position="72"/>
    </location>
</feature>
<dbReference type="EMBL" id="BAABME010008581">
    <property type="protein sequence ID" value="GAA0173404.1"/>
    <property type="molecule type" value="Genomic_DNA"/>
</dbReference>
<evidence type="ECO:0000313" key="2">
    <source>
        <dbReference type="EMBL" id="GAA0173404.1"/>
    </source>
</evidence>
<proteinExistence type="predicted"/>
<comment type="caution">
    <text evidence="2">The sequence shown here is derived from an EMBL/GenBank/DDBJ whole genome shotgun (WGS) entry which is preliminary data.</text>
</comment>
<feature type="compositionally biased region" description="Basic and acidic residues" evidence="1">
    <location>
        <begin position="98"/>
        <end position="113"/>
    </location>
</feature>
<dbReference type="Proteomes" id="UP001454036">
    <property type="component" value="Unassembled WGS sequence"/>
</dbReference>
<dbReference type="AlphaFoldDB" id="A0AAV3RAK5"/>
<feature type="region of interest" description="Disordered" evidence="1">
    <location>
        <begin position="98"/>
        <end position="141"/>
    </location>
</feature>
<feature type="compositionally biased region" description="Basic and acidic residues" evidence="1">
    <location>
        <begin position="57"/>
        <end position="72"/>
    </location>
</feature>
<reference evidence="2 3" key="1">
    <citation type="submission" date="2024-01" db="EMBL/GenBank/DDBJ databases">
        <title>The complete chloroplast genome sequence of Lithospermum erythrorhizon: insights into the phylogenetic relationship among Boraginaceae species and the maternal lineages of purple gromwells.</title>
        <authorList>
            <person name="Okada T."/>
            <person name="Watanabe K."/>
        </authorList>
    </citation>
    <scope>NUCLEOTIDE SEQUENCE [LARGE SCALE GENOMIC DNA]</scope>
</reference>
<accession>A0AAV3RAK5</accession>
<name>A0AAV3RAK5_LITER</name>
<dbReference type="PANTHER" id="PTHR33240:SF15">
    <property type="entry name" value="GAG-PRO-LIKE PROTEIN"/>
    <property type="match status" value="1"/>
</dbReference>
<gene>
    <name evidence="2" type="ORF">LIER_27028</name>
</gene>
<dbReference type="PANTHER" id="PTHR33240">
    <property type="entry name" value="OS08G0508500 PROTEIN"/>
    <property type="match status" value="1"/>
</dbReference>
<protein>
    <submittedName>
        <fullName evidence="2">Uncharacterized protein</fullName>
    </submittedName>
</protein>